<evidence type="ECO:0000256" key="3">
    <source>
        <dbReference type="ARBA" id="ARBA00022840"/>
    </source>
</evidence>
<comment type="caution">
    <text evidence="6">The sequence shown here is derived from an EMBL/GenBank/DDBJ whole genome shotgun (WGS) entry which is preliminary data.</text>
</comment>
<accession>A0A323TID4</accession>
<proteinExistence type="inferred from homology"/>
<dbReference type="EMBL" id="PDOD01000001">
    <property type="protein sequence ID" value="PYZ94300.1"/>
    <property type="molecule type" value="Genomic_DNA"/>
</dbReference>
<keyword evidence="3 4" id="KW-0067">ATP-binding</keyword>
<comment type="cofactor">
    <cofactor evidence="5">
        <name>Mg(2+)</name>
        <dbReference type="ChEBI" id="CHEBI:18420"/>
    </cofactor>
</comment>
<dbReference type="Gene3D" id="3.40.50.10420">
    <property type="entry name" value="NagB/RpiA/CoA transferase-like"/>
    <property type="match status" value="1"/>
</dbReference>
<feature type="binding site" evidence="4">
    <location>
        <position position="49"/>
    </location>
    <ligand>
        <name>substrate</name>
    </ligand>
</feature>
<dbReference type="GO" id="GO:0046872">
    <property type="term" value="F:metal ion binding"/>
    <property type="evidence" value="ECO:0007669"/>
    <property type="project" value="UniProtKB-KW"/>
</dbReference>
<dbReference type="InterPro" id="IPR037171">
    <property type="entry name" value="NagB/RpiA_transferase-like"/>
</dbReference>
<feature type="binding site" evidence="4">
    <location>
        <begin position="133"/>
        <end position="141"/>
    </location>
    <ligand>
        <name>ATP</name>
        <dbReference type="ChEBI" id="CHEBI:30616"/>
    </ligand>
</feature>
<dbReference type="EC" id="6.3.3.2" evidence="5"/>
<name>A0A323TID4_9BACI</name>
<keyword evidence="2 4" id="KW-0547">Nucleotide-binding</keyword>
<evidence type="ECO:0000313" key="6">
    <source>
        <dbReference type="EMBL" id="PYZ94300.1"/>
    </source>
</evidence>
<dbReference type="GO" id="GO:0005524">
    <property type="term" value="F:ATP binding"/>
    <property type="evidence" value="ECO:0007669"/>
    <property type="project" value="UniProtKB-KW"/>
</dbReference>
<protein>
    <recommendedName>
        <fullName evidence="5">5-formyltetrahydrofolate cyclo-ligase</fullName>
        <ecNumber evidence="5">6.3.3.2</ecNumber>
    </recommendedName>
</protein>
<organism evidence="6 7">
    <name type="scientific">Salipaludibacillus keqinensis</name>
    <dbReference type="NCBI Taxonomy" id="2045207"/>
    <lineage>
        <taxon>Bacteria</taxon>
        <taxon>Bacillati</taxon>
        <taxon>Bacillota</taxon>
        <taxon>Bacilli</taxon>
        <taxon>Bacillales</taxon>
        <taxon>Bacillaceae</taxon>
    </lineage>
</organism>
<dbReference type="OrthoDB" id="9801938at2"/>
<keyword evidence="5" id="KW-0460">Magnesium</keyword>
<dbReference type="RefSeq" id="WP_110607935.1">
    <property type="nucleotide sequence ID" value="NZ_PDOD01000001.1"/>
</dbReference>
<reference evidence="6 7" key="1">
    <citation type="submission" date="2017-10" db="EMBL/GenBank/DDBJ databases">
        <title>Bacillus sp. nov., a halophilic bacterium isolated from a Keqin Lake.</title>
        <authorList>
            <person name="Wang H."/>
        </authorList>
    </citation>
    <scope>NUCLEOTIDE SEQUENCE [LARGE SCALE GENOMIC DNA]</scope>
    <source>
        <strain evidence="6 7">KQ-12</strain>
    </source>
</reference>
<dbReference type="PANTHER" id="PTHR23407">
    <property type="entry name" value="ATPASE INHIBITOR/5-FORMYLTETRAHYDROFOLATE CYCLO-LIGASE"/>
    <property type="match status" value="1"/>
</dbReference>
<feature type="binding site" evidence="4">
    <location>
        <begin position="3"/>
        <end position="7"/>
    </location>
    <ligand>
        <name>ATP</name>
        <dbReference type="ChEBI" id="CHEBI:30616"/>
    </ligand>
</feature>
<sequence length="197" mass="23014">MDKDALRKEWKRRLSSLSEEKRNEWLHQMYDKLFSHEYWTSSQIIGVTVSIGNEIDTRPIIEQAWKEGKVVAIPKCNPINKSLSFYQFNDDDQLESHYFGLKEPNPDLCEKIHVSDMDLLLVPGLVFDHSGYRVGHGGGYYDRFLSKENDLLTAALCFEMQLVENLPHERHDIPVGVIITSDKWIESRKKSENNRFQ</sequence>
<dbReference type="Pfam" id="PF01812">
    <property type="entry name" value="5-FTHF_cyc-lig"/>
    <property type="match status" value="1"/>
</dbReference>
<dbReference type="GO" id="GO:0009396">
    <property type="term" value="P:folic acid-containing compound biosynthetic process"/>
    <property type="evidence" value="ECO:0007669"/>
    <property type="project" value="TreeGrafter"/>
</dbReference>
<dbReference type="GO" id="GO:0035999">
    <property type="term" value="P:tetrahydrofolate interconversion"/>
    <property type="evidence" value="ECO:0007669"/>
    <property type="project" value="TreeGrafter"/>
</dbReference>
<dbReference type="AlphaFoldDB" id="A0A323TID4"/>
<evidence type="ECO:0000256" key="5">
    <source>
        <dbReference type="RuleBase" id="RU361279"/>
    </source>
</evidence>
<keyword evidence="7" id="KW-1185">Reference proteome</keyword>
<keyword evidence="5" id="KW-0479">Metal-binding</keyword>
<evidence type="ECO:0000256" key="4">
    <source>
        <dbReference type="PIRSR" id="PIRSR006806-1"/>
    </source>
</evidence>
<keyword evidence="6" id="KW-0436">Ligase</keyword>
<dbReference type="SUPFAM" id="SSF100950">
    <property type="entry name" value="NagB/RpiA/CoA transferase-like"/>
    <property type="match status" value="1"/>
</dbReference>
<evidence type="ECO:0000313" key="7">
    <source>
        <dbReference type="Proteomes" id="UP000248214"/>
    </source>
</evidence>
<gene>
    <name evidence="6" type="ORF">CR194_01845</name>
</gene>
<evidence type="ECO:0000256" key="1">
    <source>
        <dbReference type="ARBA" id="ARBA00010638"/>
    </source>
</evidence>
<dbReference type="InterPro" id="IPR024185">
    <property type="entry name" value="FTHF_cligase-like_sf"/>
</dbReference>
<dbReference type="Proteomes" id="UP000248214">
    <property type="component" value="Unassembled WGS sequence"/>
</dbReference>
<comment type="similarity">
    <text evidence="1 5">Belongs to the 5-formyltetrahydrofolate cyclo-ligase family.</text>
</comment>
<dbReference type="PANTHER" id="PTHR23407:SF1">
    <property type="entry name" value="5-FORMYLTETRAHYDROFOLATE CYCLO-LIGASE"/>
    <property type="match status" value="1"/>
</dbReference>
<comment type="catalytic activity">
    <reaction evidence="5">
        <text>(6S)-5-formyl-5,6,7,8-tetrahydrofolate + ATP = (6R)-5,10-methenyltetrahydrofolate + ADP + phosphate</text>
        <dbReference type="Rhea" id="RHEA:10488"/>
        <dbReference type="ChEBI" id="CHEBI:30616"/>
        <dbReference type="ChEBI" id="CHEBI:43474"/>
        <dbReference type="ChEBI" id="CHEBI:57455"/>
        <dbReference type="ChEBI" id="CHEBI:57457"/>
        <dbReference type="ChEBI" id="CHEBI:456216"/>
        <dbReference type="EC" id="6.3.3.2"/>
    </reaction>
</comment>
<evidence type="ECO:0000256" key="2">
    <source>
        <dbReference type="ARBA" id="ARBA00022741"/>
    </source>
</evidence>
<dbReference type="PIRSF" id="PIRSF006806">
    <property type="entry name" value="FTHF_cligase"/>
    <property type="match status" value="1"/>
</dbReference>
<dbReference type="InterPro" id="IPR002698">
    <property type="entry name" value="FTHF_cligase"/>
</dbReference>
<feature type="binding site" evidence="4">
    <location>
        <position position="54"/>
    </location>
    <ligand>
        <name>substrate</name>
    </ligand>
</feature>
<dbReference type="GO" id="GO:0030272">
    <property type="term" value="F:5-formyltetrahydrofolate cyclo-ligase activity"/>
    <property type="evidence" value="ECO:0007669"/>
    <property type="project" value="UniProtKB-EC"/>
</dbReference>
<dbReference type="NCBIfam" id="TIGR02727">
    <property type="entry name" value="MTHFS_bact"/>
    <property type="match status" value="1"/>
</dbReference>